<feature type="compositionally biased region" description="Gly residues" evidence="12">
    <location>
        <begin position="470"/>
        <end position="479"/>
    </location>
</feature>
<keyword evidence="11" id="KW-0539">Nucleus</keyword>
<organism evidence="15 16">
    <name type="scientific">Wolfiporia cocos (strain MD-104)</name>
    <name type="common">Brown rot fungus</name>
    <dbReference type="NCBI Taxonomy" id="742152"/>
    <lineage>
        <taxon>Eukaryota</taxon>
        <taxon>Fungi</taxon>
        <taxon>Dikarya</taxon>
        <taxon>Basidiomycota</taxon>
        <taxon>Agaricomycotina</taxon>
        <taxon>Agaricomycetes</taxon>
        <taxon>Polyporales</taxon>
        <taxon>Phaeolaceae</taxon>
        <taxon>Wolfiporia</taxon>
    </lineage>
</organism>
<dbReference type="InterPro" id="IPR003613">
    <property type="entry name" value="Ubox_domain"/>
</dbReference>
<gene>
    <name evidence="15" type="ORF">WOLCODRAFT_87074</name>
</gene>
<sequence length="522" mass="56442">MGHGNSNKLYVTHAEHSGMFGQHTASSAGFKAAITPFDCCALSFQPFTHPVCARNTDGTGHVFDLVNIIPWLKQHNNTNPITQEPLAPSDLITLHYSRKPSGEIHDPISFKPFSEHSHIVAIATTGNVFLAESVKGGRDLVADVKFKKEDVITLQNPHGLPPASVSTAVTKKVEQTEKPKTVVTKSSATKTTAQVPLFNIITGNISPYSTGLPGASLTSTSIDPQTKTSQLVWDEEELMFEDFANLPKGKGKEKDVGKRRAYVRVVTTLGGGSLNLELYCEKAPKTCYNFLQLAKAGKYNDCLFHRLVPGFMIQTGDPTGTGAGGESCWGTPFRDEHDMRNAAKHDSRGVVAMANKGPGTNGSQFYVTFRATPHLDKKHTVFGKLVGGEDVLDALEALPVKPGTERPAKPVRVTEVVIYQDPFDEYKNRRDKRLARKAEAEKGGGKVADKKDGDDINWFGTKVGLESSVLGGGGSGGVGKYLNSGTKRPAQEAISRVADDSVGLSDETKKKRRIGFGDFSGW</sequence>
<dbReference type="Proteomes" id="UP000218811">
    <property type="component" value="Unassembled WGS sequence"/>
</dbReference>
<dbReference type="SUPFAM" id="SSF57850">
    <property type="entry name" value="RING/U-box"/>
    <property type="match status" value="1"/>
</dbReference>
<dbReference type="AlphaFoldDB" id="A0A2H3IV28"/>
<dbReference type="CDD" id="cd16663">
    <property type="entry name" value="RING-Ubox_PPIL2"/>
    <property type="match status" value="1"/>
</dbReference>
<evidence type="ECO:0000313" key="15">
    <source>
        <dbReference type="EMBL" id="PCH33850.1"/>
    </source>
</evidence>
<dbReference type="SMART" id="SM00504">
    <property type="entry name" value="Ubox"/>
    <property type="match status" value="1"/>
</dbReference>
<evidence type="ECO:0000256" key="2">
    <source>
        <dbReference type="ARBA" id="ARBA00000971"/>
    </source>
</evidence>
<dbReference type="FunFam" id="2.40.100.10:FF:000014">
    <property type="entry name" value="Peptidyl-prolyl cis-trans isomerase cyp65"/>
    <property type="match status" value="1"/>
</dbReference>
<comment type="subcellular location">
    <subcellularLocation>
        <location evidence="4">Nucleus</location>
    </subcellularLocation>
</comment>
<dbReference type="STRING" id="742152.A0A2H3IV28"/>
<evidence type="ECO:0000259" key="13">
    <source>
        <dbReference type="PROSITE" id="PS50072"/>
    </source>
</evidence>
<keyword evidence="10" id="KW-0413">Isomerase</keyword>
<evidence type="ECO:0000256" key="11">
    <source>
        <dbReference type="ARBA" id="ARBA00023242"/>
    </source>
</evidence>
<dbReference type="EMBL" id="KB467831">
    <property type="protein sequence ID" value="PCH33850.1"/>
    <property type="molecule type" value="Genomic_DNA"/>
</dbReference>
<evidence type="ECO:0000256" key="3">
    <source>
        <dbReference type="ARBA" id="ARBA00003697"/>
    </source>
</evidence>
<keyword evidence="7" id="KW-0808">Transferase</keyword>
<evidence type="ECO:0000256" key="5">
    <source>
        <dbReference type="ARBA" id="ARBA00004906"/>
    </source>
</evidence>
<evidence type="ECO:0000256" key="12">
    <source>
        <dbReference type="SAM" id="MobiDB-lite"/>
    </source>
</evidence>
<dbReference type="Gene3D" id="3.30.40.10">
    <property type="entry name" value="Zinc/RING finger domain, C3HC4 (zinc finger)"/>
    <property type="match status" value="1"/>
</dbReference>
<evidence type="ECO:0000256" key="10">
    <source>
        <dbReference type="ARBA" id="ARBA00023235"/>
    </source>
</evidence>
<dbReference type="Gene3D" id="2.40.100.10">
    <property type="entry name" value="Cyclophilin-like"/>
    <property type="match status" value="1"/>
</dbReference>
<dbReference type="PRINTS" id="PR00153">
    <property type="entry name" value="CSAPPISMRASE"/>
</dbReference>
<dbReference type="PANTHER" id="PTHR45625">
    <property type="entry name" value="PEPTIDYL-PROLYL CIS-TRANS ISOMERASE-RELATED"/>
    <property type="match status" value="1"/>
</dbReference>
<dbReference type="OMA" id="NFIKHCA"/>
<evidence type="ECO:0000256" key="6">
    <source>
        <dbReference type="ARBA" id="ARBA00007930"/>
    </source>
</evidence>
<feature type="domain" description="U-box" evidence="14">
    <location>
        <begin position="33"/>
        <end position="111"/>
    </location>
</feature>
<comment type="catalytic activity">
    <reaction evidence="2">
        <text>[protein]-peptidylproline (omega=180) = [protein]-peptidylproline (omega=0)</text>
        <dbReference type="Rhea" id="RHEA:16237"/>
        <dbReference type="Rhea" id="RHEA-COMP:10747"/>
        <dbReference type="Rhea" id="RHEA-COMP:10748"/>
        <dbReference type="ChEBI" id="CHEBI:83833"/>
        <dbReference type="ChEBI" id="CHEBI:83834"/>
        <dbReference type="EC" id="5.2.1.8"/>
    </reaction>
</comment>
<keyword evidence="9" id="KW-0697">Rotamase</keyword>
<dbReference type="InterPro" id="IPR029000">
    <property type="entry name" value="Cyclophilin-like_dom_sf"/>
</dbReference>
<dbReference type="GO" id="GO:0006457">
    <property type="term" value="P:protein folding"/>
    <property type="evidence" value="ECO:0007669"/>
    <property type="project" value="InterPro"/>
</dbReference>
<dbReference type="Pfam" id="PF00160">
    <property type="entry name" value="Pro_isomerase"/>
    <property type="match status" value="1"/>
</dbReference>
<dbReference type="PROSITE" id="PS50072">
    <property type="entry name" value="CSA_PPIASE_2"/>
    <property type="match status" value="1"/>
</dbReference>
<dbReference type="PROSITE" id="PS51698">
    <property type="entry name" value="U_BOX"/>
    <property type="match status" value="1"/>
</dbReference>
<keyword evidence="8" id="KW-0833">Ubl conjugation pathway</keyword>
<reference evidence="15 16" key="1">
    <citation type="journal article" date="2012" name="Science">
        <title>The Paleozoic origin of enzymatic lignin decomposition reconstructed from 31 fungal genomes.</title>
        <authorList>
            <person name="Floudas D."/>
            <person name="Binder M."/>
            <person name="Riley R."/>
            <person name="Barry K."/>
            <person name="Blanchette R.A."/>
            <person name="Henrissat B."/>
            <person name="Martinez A.T."/>
            <person name="Otillar R."/>
            <person name="Spatafora J.W."/>
            <person name="Yadav J.S."/>
            <person name="Aerts A."/>
            <person name="Benoit I."/>
            <person name="Boyd A."/>
            <person name="Carlson A."/>
            <person name="Copeland A."/>
            <person name="Coutinho P.M."/>
            <person name="de Vries R.P."/>
            <person name="Ferreira P."/>
            <person name="Findley K."/>
            <person name="Foster B."/>
            <person name="Gaskell J."/>
            <person name="Glotzer D."/>
            <person name="Gorecki P."/>
            <person name="Heitman J."/>
            <person name="Hesse C."/>
            <person name="Hori C."/>
            <person name="Igarashi K."/>
            <person name="Jurgens J.A."/>
            <person name="Kallen N."/>
            <person name="Kersten P."/>
            <person name="Kohler A."/>
            <person name="Kuees U."/>
            <person name="Kumar T.K.A."/>
            <person name="Kuo A."/>
            <person name="LaButti K."/>
            <person name="Larrondo L.F."/>
            <person name="Lindquist E."/>
            <person name="Ling A."/>
            <person name="Lombard V."/>
            <person name="Lucas S."/>
            <person name="Lundell T."/>
            <person name="Martin R."/>
            <person name="McLaughlin D.J."/>
            <person name="Morgenstern I."/>
            <person name="Morin E."/>
            <person name="Murat C."/>
            <person name="Nagy L.G."/>
            <person name="Nolan M."/>
            <person name="Ohm R.A."/>
            <person name="Patyshakuliyeva A."/>
            <person name="Rokas A."/>
            <person name="Ruiz-Duenas F.J."/>
            <person name="Sabat G."/>
            <person name="Salamov A."/>
            <person name="Samejima M."/>
            <person name="Schmutz J."/>
            <person name="Slot J.C."/>
            <person name="St John F."/>
            <person name="Stenlid J."/>
            <person name="Sun H."/>
            <person name="Sun S."/>
            <person name="Syed K."/>
            <person name="Tsang A."/>
            <person name="Wiebenga A."/>
            <person name="Young D."/>
            <person name="Pisabarro A."/>
            <person name="Eastwood D.C."/>
            <person name="Martin F."/>
            <person name="Cullen D."/>
            <person name="Grigoriev I.V."/>
            <person name="Hibbett D.S."/>
        </authorList>
    </citation>
    <scope>NUCLEOTIDE SEQUENCE [LARGE SCALE GENOMIC DNA]</scope>
    <source>
        <strain evidence="15 16">MD-104</strain>
    </source>
</reference>
<feature type="region of interest" description="Disordered" evidence="12">
    <location>
        <begin position="469"/>
        <end position="507"/>
    </location>
</feature>
<dbReference type="PROSITE" id="PS00170">
    <property type="entry name" value="CSA_PPIASE_1"/>
    <property type="match status" value="1"/>
</dbReference>
<comment type="function">
    <text evidence="3">May catalyze the cis-trans isomerization of proline imidic peptide bonds in oligopeptides thereby assisting the folding of proteins. May also function as a chaperone, playing a role in intracellular transport of proteins. May also have a protein ubiquitin ligase activity acting as an E3 ubiquitin protein ligase or as a ubiquitin-ubiquitin ligase promoting elongation of ubiquitin chains on proteins.</text>
</comment>
<dbReference type="InterPro" id="IPR020892">
    <property type="entry name" value="Cyclophilin-type_PPIase_CS"/>
</dbReference>
<dbReference type="InterPro" id="IPR044666">
    <property type="entry name" value="Cyclophilin_A-like"/>
</dbReference>
<evidence type="ECO:0000256" key="7">
    <source>
        <dbReference type="ARBA" id="ARBA00022679"/>
    </source>
</evidence>
<dbReference type="PANTHER" id="PTHR45625:SF1">
    <property type="entry name" value="RING-TYPE E3 UBIQUITIN-PROTEIN LIGASE PPIL2"/>
    <property type="match status" value="1"/>
</dbReference>
<dbReference type="SUPFAM" id="SSF50891">
    <property type="entry name" value="Cyclophilin-like"/>
    <property type="match status" value="1"/>
</dbReference>
<dbReference type="GO" id="GO:0061630">
    <property type="term" value="F:ubiquitin protein ligase activity"/>
    <property type="evidence" value="ECO:0007669"/>
    <property type="project" value="UniProtKB-EC"/>
</dbReference>
<evidence type="ECO:0000256" key="1">
    <source>
        <dbReference type="ARBA" id="ARBA00000900"/>
    </source>
</evidence>
<proteinExistence type="inferred from homology"/>
<comment type="similarity">
    <text evidence="6">Belongs to the cyclophilin-type PPIase family. PPIL2 subfamily.</text>
</comment>
<dbReference type="GO" id="GO:0000209">
    <property type="term" value="P:protein polyubiquitination"/>
    <property type="evidence" value="ECO:0007669"/>
    <property type="project" value="TreeGrafter"/>
</dbReference>
<feature type="domain" description="PPIase cyclophilin-type" evidence="13">
    <location>
        <begin position="272"/>
        <end position="418"/>
    </location>
</feature>
<protein>
    <submittedName>
        <fullName evidence="15">Cyclophilin-like protein</fullName>
    </submittedName>
</protein>
<evidence type="ECO:0000256" key="9">
    <source>
        <dbReference type="ARBA" id="ARBA00023110"/>
    </source>
</evidence>
<evidence type="ECO:0000313" key="16">
    <source>
        <dbReference type="Proteomes" id="UP000218811"/>
    </source>
</evidence>
<dbReference type="InterPro" id="IPR013083">
    <property type="entry name" value="Znf_RING/FYVE/PHD"/>
</dbReference>
<evidence type="ECO:0000256" key="8">
    <source>
        <dbReference type="ARBA" id="ARBA00022786"/>
    </source>
</evidence>
<dbReference type="InterPro" id="IPR002130">
    <property type="entry name" value="Cyclophilin-type_PPIase_dom"/>
</dbReference>
<comment type="catalytic activity">
    <reaction evidence="1">
        <text>S-ubiquitinyl-[E2 ubiquitin-conjugating enzyme]-L-cysteine + [acceptor protein]-L-lysine = [E2 ubiquitin-conjugating enzyme]-L-cysteine + N(6)-ubiquitinyl-[acceptor protein]-L-lysine.</text>
        <dbReference type="EC" id="2.3.2.27"/>
    </reaction>
</comment>
<name>A0A2H3IV28_WOLCO</name>
<dbReference type="GO" id="GO:0071013">
    <property type="term" value="C:catalytic step 2 spliceosome"/>
    <property type="evidence" value="ECO:0007669"/>
    <property type="project" value="TreeGrafter"/>
</dbReference>
<accession>A0A2H3IV28</accession>
<evidence type="ECO:0000259" key="14">
    <source>
        <dbReference type="PROSITE" id="PS51698"/>
    </source>
</evidence>
<keyword evidence="16" id="KW-1185">Reference proteome</keyword>
<dbReference type="OrthoDB" id="407558at2759"/>
<dbReference type="GO" id="GO:0003755">
    <property type="term" value="F:peptidyl-prolyl cis-trans isomerase activity"/>
    <property type="evidence" value="ECO:0007669"/>
    <property type="project" value="UniProtKB-KW"/>
</dbReference>
<dbReference type="InterPro" id="IPR026951">
    <property type="entry name" value="PPIL2_U-box_dom"/>
</dbReference>
<comment type="pathway">
    <text evidence="5">Protein modification; protein ubiquitination.</text>
</comment>
<evidence type="ECO:0000256" key="4">
    <source>
        <dbReference type="ARBA" id="ARBA00004123"/>
    </source>
</evidence>